<sequence length="359" mass="39726">MEQAGSRPRQVMERRQSRQAATQDHSSDAGRRSGSQAQSSAPIKRPQPSLANLPVGNWRSSGLPRTRGEASTSQRALVSRASQEEQLLQPRRGAFKPYSSQWSHAAWHHQTGGAQNQGLSSQPALFRQSTGAEGGAARGKMYVDDRSGKGRGLTIGSKDDARFSQREQRVTGCHQIREVTQIEVVEEEEGEDSDDDSAAAHSRSHASGMEESPNRISSGVDRGFGEDTPFEEQRLLPLVCTYQNGVAYVIGLVDRDDFLILPTTAVEGILMQAPIIDRVKYLYADKFYFRLFPYFLLPKLRVEVDEVKSVRYTIVFIDARFPGNSWQGISSVGLGLFPFDALSLPSIDLLANVFVEHDV</sequence>
<feature type="compositionally biased region" description="Polar residues" evidence="1">
    <location>
        <begin position="112"/>
        <end position="131"/>
    </location>
</feature>
<feature type="compositionally biased region" description="Acidic residues" evidence="1">
    <location>
        <begin position="184"/>
        <end position="197"/>
    </location>
</feature>
<dbReference type="AlphaFoldDB" id="A0A388M4U0"/>
<gene>
    <name evidence="2" type="ORF">CBR_g49388</name>
</gene>
<organism evidence="2 3">
    <name type="scientific">Chara braunii</name>
    <name type="common">Braun's stonewort</name>
    <dbReference type="NCBI Taxonomy" id="69332"/>
    <lineage>
        <taxon>Eukaryota</taxon>
        <taxon>Viridiplantae</taxon>
        <taxon>Streptophyta</taxon>
        <taxon>Charophyceae</taxon>
        <taxon>Charales</taxon>
        <taxon>Characeae</taxon>
        <taxon>Chara</taxon>
    </lineage>
</organism>
<reference evidence="2 3" key="1">
    <citation type="journal article" date="2018" name="Cell">
        <title>The Chara Genome: Secondary Complexity and Implications for Plant Terrestrialization.</title>
        <authorList>
            <person name="Nishiyama T."/>
            <person name="Sakayama H."/>
            <person name="Vries J.D."/>
            <person name="Buschmann H."/>
            <person name="Saint-Marcoux D."/>
            <person name="Ullrich K.K."/>
            <person name="Haas F.B."/>
            <person name="Vanderstraeten L."/>
            <person name="Becker D."/>
            <person name="Lang D."/>
            <person name="Vosolsobe S."/>
            <person name="Rombauts S."/>
            <person name="Wilhelmsson P.K.I."/>
            <person name="Janitza P."/>
            <person name="Kern R."/>
            <person name="Heyl A."/>
            <person name="Rumpler F."/>
            <person name="Villalobos L.I.A.C."/>
            <person name="Clay J.M."/>
            <person name="Skokan R."/>
            <person name="Toyoda A."/>
            <person name="Suzuki Y."/>
            <person name="Kagoshima H."/>
            <person name="Schijlen E."/>
            <person name="Tajeshwar N."/>
            <person name="Catarino B."/>
            <person name="Hetherington A.J."/>
            <person name="Saltykova A."/>
            <person name="Bonnot C."/>
            <person name="Breuninger H."/>
            <person name="Symeonidi A."/>
            <person name="Radhakrishnan G.V."/>
            <person name="Van Nieuwerburgh F."/>
            <person name="Deforce D."/>
            <person name="Chang C."/>
            <person name="Karol K.G."/>
            <person name="Hedrich R."/>
            <person name="Ulvskov P."/>
            <person name="Glockner G."/>
            <person name="Delwiche C.F."/>
            <person name="Petrasek J."/>
            <person name="Van de Peer Y."/>
            <person name="Friml J."/>
            <person name="Beilby M."/>
            <person name="Dolan L."/>
            <person name="Kohara Y."/>
            <person name="Sugano S."/>
            <person name="Fujiyama A."/>
            <person name="Delaux P.-M."/>
            <person name="Quint M."/>
            <person name="TheiBen G."/>
            <person name="Hagemann M."/>
            <person name="Harholt J."/>
            <person name="Dunand C."/>
            <person name="Zachgo S."/>
            <person name="Langdale J."/>
            <person name="Maumus F."/>
            <person name="Straeten D.V.D."/>
            <person name="Gould S.B."/>
            <person name="Rensing S.A."/>
        </authorList>
    </citation>
    <scope>NUCLEOTIDE SEQUENCE [LARGE SCALE GENOMIC DNA]</scope>
    <source>
        <strain evidence="2 3">S276</strain>
    </source>
</reference>
<dbReference type="Proteomes" id="UP000265515">
    <property type="component" value="Unassembled WGS sequence"/>
</dbReference>
<feature type="compositionally biased region" description="Basic and acidic residues" evidence="1">
    <location>
        <begin position="157"/>
        <end position="169"/>
    </location>
</feature>
<dbReference type="EMBL" id="BFEA01000748">
    <property type="protein sequence ID" value="GBG89598.1"/>
    <property type="molecule type" value="Genomic_DNA"/>
</dbReference>
<evidence type="ECO:0000313" key="3">
    <source>
        <dbReference type="Proteomes" id="UP000265515"/>
    </source>
</evidence>
<protein>
    <submittedName>
        <fullName evidence="2">Uncharacterized protein</fullName>
    </submittedName>
</protein>
<evidence type="ECO:0000256" key="1">
    <source>
        <dbReference type="SAM" id="MobiDB-lite"/>
    </source>
</evidence>
<accession>A0A388M4U0</accession>
<feature type="region of interest" description="Disordered" evidence="1">
    <location>
        <begin position="1"/>
        <end position="169"/>
    </location>
</feature>
<proteinExistence type="predicted"/>
<evidence type="ECO:0000313" key="2">
    <source>
        <dbReference type="EMBL" id="GBG89598.1"/>
    </source>
</evidence>
<feature type="compositionally biased region" description="Polar residues" evidence="1">
    <location>
        <begin position="69"/>
        <end position="86"/>
    </location>
</feature>
<dbReference type="Gramene" id="GBG89598">
    <property type="protein sequence ID" value="GBG89598"/>
    <property type="gene ID" value="CBR_g49388"/>
</dbReference>
<feature type="region of interest" description="Disordered" evidence="1">
    <location>
        <begin position="183"/>
        <end position="223"/>
    </location>
</feature>
<keyword evidence="3" id="KW-1185">Reference proteome</keyword>
<comment type="caution">
    <text evidence="2">The sequence shown here is derived from an EMBL/GenBank/DDBJ whole genome shotgun (WGS) entry which is preliminary data.</text>
</comment>
<name>A0A388M4U0_CHABU</name>